<evidence type="ECO:0000313" key="4">
    <source>
        <dbReference type="EMBL" id="KTD22324.1"/>
    </source>
</evidence>
<proteinExistence type="predicted"/>
<evidence type="ECO:0000259" key="3">
    <source>
        <dbReference type="Pfam" id="PF14451"/>
    </source>
</evidence>
<dbReference type="STRING" id="454.Lisr_1512"/>
<dbReference type="OrthoDB" id="9797655at2"/>
<sequence length="245" mass="28400">MNTVFFRFYAALNDFLPEHKRQKEFAYEFAGNPGIKDAIEAIGVPHPEVELILVNGGEVDFDYQLLPNDRISVYPTYEQLKLSAGLLAKSIEPKFILDVHLGRLAKYLRLIGFDCHYDNNLSDAEIVDLAQEEKRIILTRDKGLLKHKKVSLGYWIRNTNSRKQLAEVAMKFDLLALMAPFSRCLECNSKLKEIPLVRVKHLLPEKTQRYYKTIAHCSNCGKYYWQGSHYQRLSRLIDALKNHQI</sequence>
<dbReference type="InterPro" id="IPR002782">
    <property type="entry name" value="Mut7-C_RNAse_dom"/>
</dbReference>
<keyword evidence="1" id="KW-0694">RNA-binding</keyword>
<dbReference type="Proteomes" id="UP000054761">
    <property type="component" value="Unassembled WGS sequence"/>
</dbReference>
<name>A0A0W0VQ70_9GAMM</name>
<accession>A0A0W0VQ70</accession>
<feature type="domain" description="Ubiquitin Mut7-C" evidence="3">
    <location>
        <begin position="1"/>
        <end position="80"/>
    </location>
</feature>
<dbReference type="Pfam" id="PF14451">
    <property type="entry name" value="Ub-Mut7C"/>
    <property type="match status" value="1"/>
</dbReference>
<evidence type="ECO:0000313" key="5">
    <source>
        <dbReference type="Proteomes" id="UP000054761"/>
    </source>
</evidence>
<evidence type="ECO:0000259" key="2">
    <source>
        <dbReference type="Pfam" id="PF01927"/>
    </source>
</evidence>
<dbReference type="EMBL" id="LNYH01000087">
    <property type="protein sequence ID" value="KTD22324.1"/>
    <property type="molecule type" value="Genomic_DNA"/>
</dbReference>
<dbReference type="InterPro" id="IPR027798">
    <property type="entry name" value="Ub_Mut7C"/>
</dbReference>
<dbReference type="Pfam" id="PF01927">
    <property type="entry name" value="Mut7-C"/>
    <property type="match status" value="1"/>
</dbReference>
<dbReference type="GO" id="GO:0003723">
    <property type="term" value="F:RNA binding"/>
    <property type="evidence" value="ECO:0007669"/>
    <property type="project" value="UniProtKB-KW"/>
</dbReference>
<dbReference type="PANTHER" id="PTHR39081">
    <property type="entry name" value="MUT7-C DOMAIN-CONTAINING PROTEIN"/>
    <property type="match status" value="1"/>
</dbReference>
<dbReference type="PANTHER" id="PTHR39081:SF1">
    <property type="entry name" value="MUT7-C RNASE DOMAIN-CONTAINING PROTEIN"/>
    <property type="match status" value="1"/>
</dbReference>
<evidence type="ECO:0000256" key="1">
    <source>
        <dbReference type="PROSITE-ProRule" id="PRU00182"/>
    </source>
</evidence>
<dbReference type="PROSITE" id="PS50889">
    <property type="entry name" value="S4"/>
    <property type="match status" value="1"/>
</dbReference>
<gene>
    <name evidence="4" type="ORF">Lisr_1512</name>
</gene>
<feature type="domain" description="Mut7-C RNAse" evidence="2">
    <location>
        <begin position="93"/>
        <end position="236"/>
    </location>
</feature>
<comment type="caution">
    <text evidence="4">The sequence shown here is derived from an EMBL/GenBank/DDBJ whole genome shotgun (WGS) entry which is preliminary data.</text>
</comment>
<organism evidence="4 5">
    <name type="scientific">Legionella israelensis</name>
    <dbReference type="NCBI Taxonomy" id="454"/>
    <lineage>
        <taxon>Bacteria</taxon>
        <taxon>Pseudomonadati</taxon>
        <taxon>Pseudomonadota</taxon>
        <taxon>Gammaproteobacteria</taxon>
        <taxon>Legionellales</taxon>
        <taxon>Legionellaceae</taxon>
        <taxon>Legionella</taxon>
    </lineage>
</organism>
<reference evidence="4 5" key="1">
    <citation type="submission" date="2015-11" db="EMBL/GenBank/DDBJ databases">
        <title>Genomic analysis of 38 Legionella species identifies large and diverse effector repertoires.</title>
        <authorList>
            <person name="Burstein D."/>
            <person name="Amaro F."/>
            <person name="Zusman T."/>
            <person name="Lifshitz Z."/>
            <person name="Cohen O."/>
            <person name="Gilbert J.A."/>
            <person name="Pupko T."/>
            <person name="Shuman H.A."/>
            <person name="Segal G."/>
        </authorList>
    </citation>
    <scope>NUCLEOTIDE SEQUENCE [LARGE SCALE GENOMIC DNA]</scope>
    <source>
        <strain evidence="4 5">Bercovier 4</strain>
    </source>
</reference>
<keyword evidence="5" id="KW-1185">Reference proteome</keyword>
<protein>
    <recommendedName>
        <fullName evidence="6">Twitching motility protein PilT</fullName>
    </recommendedName>
</protein>
<dbReference type="AlphaFoldDB" id="A0A0W0VQ70"/>
<dbReference type="RefSeq" id="WP_058501866.1">
    <property type="nucleotide sequence ID" value="NZ_CAAAJA010000078.1"/>
</dbReference>
<evidence type="ECO:0008006" key="6">
    <source>
        <dbReference type="Google" id="ProtNLM"/>
    </source>
</evidence>
<dbReference type="PATRIC" id="fig|454.4.peg.1645"/>